<dbReference type="Pfam" id="PF13193">
    <property type="entry name" value="AMP-binding_C"/>
    <property type="match status" value="1"/>
</dbReference>
<evidence type="ECO:0000259" key="5">
    <source>
        <dbReference type="Pfam" id="PF00501"/>
    </source>
</evidence>
<dbReference type="EMBL" id="CP157679">
    <property type="protein sequence ID" value="XBP73207.1"/>
    <property type="molecule type" value="Genomic_DNA"/>
</dbReference>
<dbReference type="InterPro" id="IPR045851">
    <property type="entry name" value="AMP-bd_C_sf"/>
</dbReference>
<evidence type="ECO:0000256" key="1">
    <source>
        <dbReference type="ARBA" id="ARBA00006432"/>
    </source>
</evidence>
<dbReference type="InterPro" id="IPR042099">
    <property type="entry name" value="ANL_N_sf"/>
</dbReference>
<proteinExistence type="inferred from homology"/>
<dbReference type="Pfam" id="PF00501">
    <property type="entry name" value="AMP-binding"/>
    <property type="match status" value="1"/>
</dbReference>
<dbReference type="PANTHER" id="PTHR43107:SF15">
    <property type="entry name" value="FATTY ACID TRANSPORT PROTEIN 3, ISOFORM A"/>
    <property type="match status" value="1"/>
</dbReference>
<comment type="similarity">
    <text evidence="1">Belongs to the ATP-dependent AMP-binding enzyme family.</text>
</comment>
<gene>
    <name evidence="7" type="ORF">ABLV49_24945</name>
</gene>
<dbReference type="RefSeq" id="WP_349283247.1">
    <property type="nucleotide sequence ID" value="NZ_CBCSCU010000015.1"/>
</dbReference>
<feature type="domain" description="AMP-dependent synthetase/ligase" evidence="5">
    <location>
        <begin position="19"/>
        <end position="368"/>
    </location>
</feature>
<keyword evidence="2" id="KW-0436">Ligase</keyword>
<keyword evidence="3" id="KW-0547">Nucleotide-binding</keyword>
<protein>
    <submittedName>
        <fullName evidence="7">AMP-binding protein</fullName>
    </submittedName>
</protein>
<geneLocation type="plasmid" evidence="7">
    <name>p4</name>
</geneLocation>
<name>A0AAU7M026_9BURK</name>
<organism evidence="7">
    <name type="scientific">Polaromonas hydrogenivorans</name>
    <dbReference type="NCBI Taxonomy" id="335476"/>
    <lineage>
        <taxon>Bacteria</taxon>
        <taxon>Pseudomonadati</taxon>
        <taxon>Pseudomonadota</taxon>
        <taxon>Betaproteobacteria</taxon>
        <taxon>Burkholderiales</taxon>
        <taxon>Comamonadaceae</taxon>
        <taxon>Polaromonas</taxon>
    </lineage>
</organism>
<dbReference type="GO" id="GO:0005886">
    <property type="term" value="C:plasma membrane"/>
    <property type="evidence" value="ECO:0007669"/>
    <property type="project" value="TreeGrafter"/>
</dbReference>
<keyword evidence="4" id="KW-0067">ATP-binding</keyword>
<evidence type="ECO:0000313" key="7">
    <source>
        <dbReference type="EMBL" id="XBP73207.1"/>
    </source>
</evidence>
<evidence type="ECO:0000256" key="3">
    <source>
        <dbReference type="ARBA" id="ARBA00022741"/>
    </source>
</evidence>
<dbReference type="InterPro" id="IPR000873">
    <property type="entry name" value="AMP-dep_synth/lig_dom"/>
</dbReference>
<sequence>MDYLNQIKPTDCFAHRLLETRALENPNDTFFTFEGESYTFAQCNQTANRLARNLLQAGIQAGTYVAVLMETSVEYLHLWMALSKLGAVSVPINTAYRGDILTHVLKTCQATVCVMDECFVGIVEEASAGFESFAQVYVRAPEGRALSAGAKHFETLYSPNDDSNLVVAQRHDDTAVIIFTSGTTGPSKGVILSHHYLTAYGLMYAEINGLKDDDVVMNFLPFFHIAAKFMTIGTLVSRGRMLLQKRLSISTFWQEVKAHRVTNFIGVGGICNMLISRPETADDSKTTIRTIYAVPDPADIHAELERRFGCQITTVFGSTEAGLPLFRGVGDAYRPKSCGRVSPYYEVQIVDADDNPVPVGTTGEIVVRPKRPFLTGSGYIGMPERTITAWRNLWLHTGDSGHMDEDGWFYFDDRVSDSIRRRGENISSFEVEVLVNKHPAVSEAVAVATPSEIGEDEVLVQVILREGHTLRPEDLLKHCCEQMPYFMVPRFIGIVNDFPRTATAKVEKYRIRAASRSAQIWDREEQGWKVTREGLFDPQGQAVGSFSAPCHGSALAAPSQKMAELVRD</sequence>
<evidence type="ECO:0000256" key="2">
    <source>
        <dbReference type="ARBA" id="ARBA00022598"/>
    </source>
</evidence>
<dbReference type="Gene3D" id="3.30.300.30">
    <property type="match status" value="1"/>
</dbReference>
<dbReference type="PANTHER" id="PTHR43107">
    <property type="entry name" value="LONG-CHAIN FATTY ACID TRANSPORT PROTEIN"/>
    <property type="match status" value="1"/>
</dbReference>
<keyword evidence="7" id="KW-0614">Plasmid</keyword>
<dbReference type="GO" id="GO:0044539">
    <property type="term" value="P:long-chain fatty acid import into cell"/>
    <property type="evidence" value="ECO:0007669"/>
    <property type="project" value="TreeGrafter"/>
</dbReference>
<dbReference type="SUPFAM" id="SSF56801">
    <property type="entry name" value="Acetyl-CoA synthetase-like"/>
    <property type="match status" value="1"/>
</dbReference>
<evidence type="ECO:0000256" key="4">
    <source>
        <dbReference type="ARBA" id="ARBA00022840"/>
    </source>
</evidence>
<dbReference type="GO" id="GO:0004467">
    <property type="term" value="F:long-chain fatty acid-CoA ligase activity"/>
    <property type="evidence" value="ECO:0007669"/>
    <property type="project" value="TreeGrafter"/>
</dbReference>
<accession>A0AAU7M026</accession>
<feature type="domain" description="AMP-binding enzyme C-terminal" evidence="6">
    <location>
        <begin position="430"/>
        <end position="505"/>
    </location>
</feature>
<dbReference type="GO" id="GO:0005324">
    <property type="term" value="F:long-chain fatty acid transmembrane transporter activity"/>
    <property type="evidence" value="ECO:0007669"/>
    <property type="project" value="TreeGrafter"/>
</dbReference>
<dbReference type="Gene3D" id="3.40.50.12780">
    <property type="entry name" value="N-terminal domain of ligase-like"/>
    <property type="match status" value="1"/>
</dbReference>
<evidence type="ECO:0000259" key="6">
    <source>
        <dbReference type="Pfam" id="PF13193"/>
    </source>
</evidence>
<dbReference type="InterPro" id="IPR020845">
    <property type="entry name" value="AMP-binding_CS"/>
</dbReference>
<reference evidence="7" key="1">
    <citation type="submission" date="2024-05" db="EMBL/GenBank/DDBJ databases">
        <authorList>
            <person name="Bunk B."/>
            <person name="Swiderski J."/>
            <person name="Sproer C."/>
            <person name="Thiel V."/>
        </authorList>
    </citation>
    <scope>NUCLEOTIDE SEQUENCE</scope>
    <source>
        <strain evidence="7">DSM 17735</strain>
        <plasmid evidence="7">p4</plasmid>
    </source>
</reference>
<dbReference type="PROSITE" id="PS00455">
    <property type="entry name" value="AMP_BINDING"/>
    <property type="match status" value="1"/>
</dbReference>
<dbReference type="InterPro" id="IPR025110">
    <property type="entry name" value="AMP-bd_C"/>
</dbReference>
<dbReference type="AlphaFoldDB" id="A0AAU7M026"/>
<dbReference type="GO" id="GO:0005524">
    <property type="term" value="F:ATP binding"/>
    <property type="evidence" value="ECO:0007669"/>
    <property type="project" value="UniProtKB-KW"/>
</dbReference>